<evidence type="ECO:0000313" key="7">
    <source>
        <dbReference type="Proteomes" id="UP000777661"/>
    </source>
</evidence>
<dbReference type="SMART" id="SM00354">
    <property type="entry name" value="HTH_LACI"/>
    <property type="match status" value="1"/>
</dbReference>
<dbReference type="Pfam" id="PF00356">
    <property type="entry name" value="LacI"/>
    <property type="match status" value="1"/>
</dbReference>
<organism evidence="6 7">
    <name type="scientific">Nitratireductor rhodophyticola</name>
    <dbReference type="NCBI Taxonomy" id="2854036"/>
    <lineage>
        <taxon>Bacteria</taxon>
        <taxon>Pseudomonadati</taxon>
        <taxon>Pseudomonadota</taxon>
        <taxon>Alphaproteobacteria</taxon>
        <taxon>Hyphomicrobiales</taxon>
        <taxon>Phyllobacteriaceae</taxon>
        <taxon>Nitratireductor</taxon>
    </lineage>
</organism>
<keyword evidence="2" id="KW-0238">DNA-binding</keyword>
<dbReference type="PANTHER" id="PTHR30146:SF153">
    <property type="entry name" value="LACTOSE OPERON REPRESSOR"/>
    <property type="match status" value="1"/>
</dbReference>
<feature type="domain" description="HTH lacI-type" evidence="5">
    <location>
        <begin position="5"/>
        <end position="59"/>
    </location>
</feature>
<gene>
    <name evidence="6" type="ORF">KVG22_14800</name>
</gene>
<dbReference type="PROSITE" id="PS50932">
    <property type="entry name" value="HTH_LACI_2"/>
    <property type="match status" value="1"/>
</dbReference>
<dbReference type="Gene3D" id="1.10.260.40">
    <property type="entry name" value="lambda repressor-like DNA-binding domains"/>
    <property type="match status" value="1"/>
</dbReference>
<dbReference type="CDD" id="cd01392">
    <property type="entry name" value="HTH_LacI"/>
    <property type="match status" value="1"/>
</dbReference>
<dbReference type="EMBL" id="JAHSQO010000004">
    <property type="protein sequence ID" value="MBY8917872.1"/>
    <property type="molecule type" value="Genomic_DNA"/>
</dbReference>
<dbReference type="RefSeq" id="WP_065815895.1">
    <property type="nucleotide sequence ID" value="NZ_CBDDPV010000002.1"/>
</dbReference>
<dbReference type="CDD" id="cd06267">
    <property type="entry name" value="PBP1_LacI_sugar_binding-like"/>
    <property type="match status" value="1"/>
</dbReference>
<dbReference type="SUPFAM" id="SSF53822">
    <property type="entry name" value="Periplasmic binding protein-like I"/>
    <property type="match status" value="1"/>
</dbReference>
<accession>A0ABS7RBT1</accession>
<comment type="caution">
    <text evidence="6">The sequence shown here is derived from an EMBL/GenBank/DDBJ whole genome shotgun (WGS) entry which is preliminary data.</text>
</comment>
<keyword evidence="7" id="KW-1185">Reference proteome</keyword>
<evidence type="ECO:0000256" key="4">
    <source>
        <dbReference type="SAM" id="MobiDB-lite"/>
    </source>
</evidence>
<evidence type="ECO:0000313" key="6">
    <source>
        <dbReference type="EMBL" id="MBY8917872.1"/>
    </source>
</evidence>
<dbReference type="InterPro" id="IPR010982">
    <property type="entry name" value="Lambda_DNA-bd_dom_sf"/>
</dbReference>
<dbReference type="InterPro" id="IPR000843">
    <property type="entry name" value="HTH_LacI"/>
</dbReference>
<dbReference type="InterPro" id="IPR028082">
    <property type="entry name" value="Peripla_BP_I"/>
</dbReference>
<keyword evidence="1" id="KW-0805">Transcription regulation</keyword>
<reference evidence="6 7" key="1">
    <citation type="submission" date="2021-06" db="EMBL/GenBank/DDBJ databases">
        <title>Nitratireductor porphyridii sp. nov., isolated from a small marine red alga, Porphyridium purpureum in South Korea.</title>
        <authorList>
            <person name="Kim K.H."/>
            <person name="Kristyanto S."/>
            <person name="Jeon C.O."/>
        </authorList>
    </citation>
    <scope>NUCLEOTIDE SEQUENCE [LARGE SCALE GENOMIC DNA]</scope>
    <source>
        <strain evidence="6 7">R6</strain>
    </source>
</reference>
<dbReference type="Gene3D" id="3.40.50.2300">
    <property type="match status" value="2"/>
</dbReference>
<evidence type="ECO:0000256" key="2">
    <source>
        <dbReference type="ARBA" id="ARBA00023125"/>
    </source>
</evidence>
<name>A0ABS7RBT1_9HYPH</name>
<sequence length="371" mass="38514">MASRANLSDIAKALGVSVATVSNAMSGKGRVSKELGRAIREKAKELGYVPSLAGRALSTGRSHVLGLVLADIGHPLFPQFAQAIEHAASEAGYGVLIGDSRGDIEAQSRAINRLIERGADGIVVVPRHGTRIGDIGRPVAVIDSPSTPGNTVAADHRNGGLEIGRHLLELGHRSVAIIGLHSDSSVQNDRIAGIREAFAGKGEIRLIWIGEMERSHGSGCPLGLVRLVEEGVTAFAAVSDLHALRAITELQQGGISIPGDVSVTGFDDLIWAGVIAPSLTTMRMDMERIAEIAIAELISQIEQGGARDASSDLPASKGQSSIPMELIVRQSSGPALGLPASGETAPALTGPASSNMSQVLPLRSTTREGSD</sequence>
<dbReference type="Pfam" id="PF13377">
    <property type="entry name" value="Peripla_BP_3"/>
    <property type="match status" value="1"/>
</dbReference>
<evidence type="ECO:0000256" key="3">
    <source>
        <dbReference type="ARBA" id="ARBA00023163"/>
    </source>
</evidence>
<dbReference type="Proteomes" id="UP000777661">
    <property type="component" value="Unassembled WGS sequence"/>
</dbReference>
<evidence type="ECO:0000256" key="1">
    <source>
        <dbReference type="ARBA" id="ARBA00023015"/>
    </source>
</evidence>
<evidence type="ECO:0000259" key="5">
    <source>
        <dbReference type="PROSITE" id="PS50932"/>
    </source>
</evidence>
<protein>
    <submittedName>
        <fullName evidence="6">LacI family transcriptional regulator</fullName>
    </submittedName>
</protein>
<keyword evidence="3" id="KW-0804">Transcription</keyword>
<feature type="region of interest" description="Disordered" evidence="4">
    <location>
        <begin position="333"/>
        <end position="371"/>
    </location>
</feature>
<proteinExistence type="predicted"/>
<dbReference type="InterPro" id="IPR046335">
    <property type="entry name" value="LacI/GalR-like_sensor"/>
</dbReference>
<dbReference type="PANTHER" id="PTHR30146">
    <property type="entry name" value="LACI-RELATED TRANSCRIPTIONAL REPRESSOR"/>
    <property type="match status" value="1"/>
</dbReference>
<dbReference type="SUPFAM" id="SSF47413">
    <property type="entry name" value="lambda repressor-like DNA-binding domains"/>
    <property type="match status" value="1"/>
</dbReference>